<keyword evidence="2" id="KW-1185">Reference proteome</keyword>
<dbReference type="Proteomes" id="UP000266723">
    <property type="component" value="Unassembled WGS sequence"/>
</dbReference>
<gene>
    <name evidence="1" type="ORF">DY000_02035716</name>
</gene>
<evidence type="ECO:0000313" key="1">
    <source>
        <dbReference type="EMBL" id="KAF3577494.1"/>
    </source>
</evidence>
<evidence type="ECO:0000313" key="2">
    <source>
        <dbReference type="Proteomes" id="UP000266723"/>
    </source>
</evidence>
<dbReference type="EMBL" id="QGKV02000649">
    <property type="protein sequence ID" value="KAF3577494.1"/>
    <property type="molecule type" value="Genomic_DNA"/>
</dbReference>
<reference evidence="1 2" key="1">
    <citation type="journal article" date="2020" name="BMC Genomics">
        <title>Intraspecific diversification of the crop wild relative Brassica cretica Lam. using demographic model selection.</title>
        <authorList>
            <person name="Kioukis A."/>
            <person name="Michalopoulou V.A."/>
            <person name="Briers L."/>
            <person name="Pirintsos S."/>
            <person name="Studholme D.J."/>
            <person name="Pavlidis P."/>
            <person name="Sarris P.F."/>
        </authorList>
    </citation>
    <scope>NUCLEOTIDE SEQUENCE [LARGE SCALE GENOMIC DNA]</scope>
    <source>
        <strain evidence="2">cv. PFS-1207/04</strain>
    </source>
</reference>
<name>A0ABQ7DIM6_BRACR</name>
<organism evidence="1 2">
    <name type="scientific">Brassica cretica</name>
    <name type="common">Mustard</name>
    <dbReference type="NCBI Taxonomy" id="69181"/>
    <lineage>
        <taxon>Eukaryota</taxon>
        <taxon>Viridiplantae</taxon>
        <taxon>Streptophyta</taxon>
        <taxon>Embryophyta</taxon>
        <taxon>Tracheophyta</taxon>
        <taxon>Spermatophyta</taxon>
        <taxon>Magnoliopsida</taxon>
        <taxon>eudicotyledons</taxon>
        <taxon>Gunneridae</taxon>
        <taxon>Pentapetalae</taxon>
        <taxon>rosids</taxon>
        <taxon>malvids</taxon>
        <taxon>Brassicales</taxon>
        <taxon>Brassicaceae</taxon>
        <taxon>Brassiceae</taxon>
        <taxon>Brassica</taxon>
    </lineage>
</organism>
<protein>
    <recommendedName>
        <fullName evidence="3">FRIGIDA-like protein</fullName>
    </recommendedName>
</protein>
<comment type="caution">
    <text evidence="1">The sequence shown here is derived from an EMBL/GenBank/DDBJ whole genome shotgun (WGS) entry which is preliminary data.</text>
</comment>
<proteinExistence type="predicted"/>
<accession>A0ABQ7DIM6</accession>
<sequence>MAHPDWILKDLKLEKLRNLVIGYAERDSVTAVQALKRVRAVVKAEGEENKDWLRCLHLSPEQHPWPIFSGEEGKAALISHLLDLMGVIESDFEVLKKHLGKEDPKTAPQGVITSRFLLGRFRSRMLQKIDQLVDVELRAQKVDDLGFLIYMARSRTVNTRMVAVVVGLFNNPNPVESLGKLKRLQKCLCDVIAVGREFIVTHRFVPQPKSFPVAKLSQPHEMEQEGSPTSLVLQLLPFIFDAAKGKA</sequence>
<evidence type="ECO:0008006" key="3">
    <source>
        <dbReference type="Google" id="ProtNLM"/>
    </source>
</evidence>